<keyword evidence="3" id="KW-1185">Reference proteome</keyword>
<dbReference type="InterPro" id="IPR010852">
    <property type="entry name" value="ABATE"/>
</dbReference>
<dbReference type="Pfam" id="PF11706">
    <property type="entry name" value="zf-CGNR"/>
    <property type="match status" value="1"/>
</dbReference>
<protein>
    <submittedName>
        <fullName evidence="2">CGNR zinc finger domain-containing protein</fullName>
    </submittedName>
</protein>
<sequence>MENCPPVVCEASDLLLAFVNSGSLDEWLGDSGATPAGAASDVAAASELRASLIVLLREHSGCSLDPTEVEAAESHLRQVAARYPLVAVIGAETSSLVPAHDGAFGRFAQVLGAVTDLAYRGAWTRVKVCKNDNCHRGFFDKTRNTSALYCSPTCSSQASMRAYRNRRKAA</sequence>
<organism evidence="2 3">
    <name type="scientific">Micromonospora musae</name>
    <dbReference type="NCBI Taxonomy" id="1894970"/>
    <lineage>
        <taxon>Bacteria</taxon>
        <taxon>Bacillati</taxon>
        <taxon>Actinomycetota</taxon>
        <taxon>Actinomycetes</taxon>
        <taxon>Micromonosporales</taxon>
        <taxon>Micromonosporaceae</taxon>
        <taxon>Micromonospora</taxon>
    </lineage>
</organism>
<evidence type="ECO:0000313" key="3">
    <source>
        <dbReference type="Proteomes" id="UP000271548"/>
    </source>
</evidence>
<comment type="caution">
    <text evidence="2">The sequence shown here is derived from an EMBL/GenBank/DDBJ whole genome shotgun (WGS) entry which is preliminary data.</text>
</comment>
<proteinExistence type="predicted"/>
<evidence type="ECO:0000313" key="2">
    <source>
        <dbReference type="EMBL" id="RKN20996.1"/>
    </source>
</evidence>
<name>A0ABX9RBR5_9ACTN</name>
<dbReference type="InterPro" id="IPR021005">
    <property type="entry name" value="Znf_CGNR"/>
</dbReference>
<dbReference type="PANTHER" id="PTHR35525">
    <property type="entry name" value="BLL6575 PROTEIN"/>
    <property type="match status" value="1"/>
</dbReference>
<dbReference type="Proteomes" id="UP000271548">
    <property type="component" value="Unassembled WGS sequence"/>
</dbReference>
<reference evidence="2 3" key="1">
    <citation type="submission" date="2018-09" db="EMBL/GenBank/DDBJ databases">
        <title>Micromonospora sp. nov. MS1-9, isolated from a root of Musa sp.</title>
        <authorList>
            <person name="Kuncharoen N."/>
            <person name="Kudo T."/>
            <person name="Ohkuma M."/>
            <person name="Yuki M."/>
            <person name="Tanasupawat S."/>
        </authorList>
    </citation>
    <scope>NUCLEOTIDE SEQUENCE [LARGE SCALE GENOMIC DNA]</scope>
    <source>
        <strain evidence="2 3">NGC1-4</strain>
    </source>
</reference>
<accession>A0ABX9RBR5</accession>
<dbReference type="SUPFAM" id="SSF160904">
    <property type="entry name" value="Jann2411-like"/>
    <property type="match status" value="1"/>
</dbReference>
<dbReference type="PANTHER" id="PTHR35525:SF3">
    <property type="entry name" value="BLL6575 PROTEIN"/>
    <property type="match status" value="1"/>
</dbReference>
<dbReference type="InterPro" id="IPR023286">
    <property type="entry name" value="ABATE_dom_sf"/>
</dbReference>
<dbReference type="Gene3D" id="1.10.3300.10">
    <property type="entry name" value="Jann2411-like domain"/>
    <property type="match status" value="1"/>
</dbReference>
<feature type="domain" description="Zinc finger CGNR" evidence="1">
    <location>
        <begin position="125"/>
        <end position="167"/>
    </location>
</feature>
<dbReference type="RefSeq" id="WP_120675761.1">
    <property type="nucleotide sequence ID" value="NZ_RAZS01000003.1"/>
</dbReference>
<dbReference type="EMBL" id="RAZS01000003">
    <property type="protein sequence ID" value="RKN20996.1"/>
    <property type="molecule type" value="Genomic_DNA"/>
</dbReference>
<evidence type="ECO:0000259" key="1">
    <source>
        <dbReference type="Pfam" id="PF11706"/>
    </source>
</evidence>
<gene>
    <name evidence="2" type="ORF">D7147_09325</name>
</gene>